<feature type="transmembrane region" description="Helical" evidence="1">
    <location>
        <begin position="207"/>
        <end position="232"/>
    </location>
</feature>
<evidence type="ECO:0000313" key="2">
    <source>
        <dbReference type="EMBL" id="KAK9745701.1"/>
    </source>
</evidence>
<protein>
    <recommendedName>
        <fullName evidence="4">Gustatory receptor</fullName>
    </recommendedName>
</protein>
<sequence length="239" mass="27891">MWITEVILSASRHVGLLLLTIYVLTRRTQHRKLVLKMQLLNKLMGMEKKLCYQIDYPLVLFLAIIIGLISTLFVLIQRCMDGKLETGAGRLGSNYLSLLIFCFYNYITFILARETQQQHLVLNQRINNRINNLASNLNVMNIKRKMRRISELFELRQMVITSSRRLSSFSTPFHLTHLYMAIVLLITRSESVFVLVRYFVLKTTLDLNMGVVAFISIAFTLIYLQFVMSMWVDLGKEVR</sequence>
<feature type="transmembrane region" description="Helical" evidence="1">
    <location>
        <begin position="95"/>
        <end position="112"/>
    </location>
</feature>
<keyword evidence="1" id="KW-1133">Transmembrane helix</keyword>
<dbReference type="EMBL" id="JASPKY010000046">
    <property type="protein sequence ID" value="KAK9745701.1"/>
    <property type="molecule type" value="Genomic_DNA"/>
</dbReference>
<comment type="caution">
    <text evidence="2">The sequence shown here is derived from an EMBL/GenBank/DDBJ whole genome shotgun (WGS) entry which is preliminary data.</text>
</comment>
<evidence type="ECO:0000256" key="1">
    <source>
        <dbReference type="SAM" id="Phobius"/>
    </source>
</evidence>
<feature type="transmembrane region" description="Helical" evidence="1">
    <location>
        <begin position="54"/>
        <end position="75"/>
    </location>
</feature>
<accession>A0AAW1MHH7</accession>
<reference evidence="2 3" key="1">
    <citation type="journal article" date="2024" name="BMC Genomics">
        <title>De novo assembly and annotation of Popillia japonica's genome with initial clues to its potential as an invasive pest.</title>
        <authorList>
            <person name="Cucini C."/>
            <person name="Boschi S."/>
            <person name="Funari R."/>
            <person name="Cardaioli E."/>
            <person name="Iannotti N."/>
            <person name="Marturano G."/>
            <person name="Paoli F."/>
            <person name="Bruttini M."/>
            <person name="Carapelli A."/>
            <person name="Frati F."/>
            <person name="Nardi F."/>
        </authorList>
    </citation>
    <scope>NUCLEOTIDE SEQUENCE [LARGE SCALE GENOMIC DNA]</scope>
    <source>
        <strain evidence="2">DMR45628</strain>
    </source>
</reference>
<keyword evidence="1" id="KW-0472">Membrane</keyword>
<evidence type="ECO:0008006" key="4">
    <source>
        <dbReference type="Google" id="ProtNLM"/>
    </source>
</evidence>
<dbReference type="Proteomes" id="UP001458880">
    <property type="component" value="Unassembled WGS sequence"/>
</dbReference>
<dbReference type="AlphaFoldDB" id="A0AAW1MHH7"/>
<gene>
    <name evidence="2" type="ORF">QE152_g6699</name>
</gene>
<keyword evidence="3" id="KW-1185">Reference proteome</keyword>
<proteinExistence type="predicted"/>
<evidence type="ECO:0000313" key="3">
    <source>
        <dbReference type="Proteomes" id="UP001458880"/>
    </source>
</evidence>
<keyword evidence="1" id="KW-0812">Transmembrane</keyword>
<organism evidence="2 3">
    <name type="scientific">Popillia japonica</name>
    <name type="common">Japanese beetle</name>
    <dbReference type="NCBI Taxonomy" id="7064"/>
    <lineage>
        <taxon>Eukaryota</taxon>
        <taxon>Metazoa</taxon>
        <taxon>Ecdysozoa</taxon>
        <taxon>Arthropoda</taxon>
        <taxon>Hexapoda</taxon>
        <taxon>Insecta</taxon>
        <taxon>Pterygota</taxon>
        <taxon>Neoptera</taxon>
        <taxon>Endopterygota</taxon>
        <taxon>Coleoptera</taxon>
        <taxon>Polyphaga</taxon>
        <taxon>Scarabaeiformia</taxon>
        <taxon>Scarabaeidae</taxon>
        <taxon>Rutelinae</taxon>
        <taxon>Popillia</taxon>
    </lineage>
</organism>
<name>A0AAW1MHH7_POPJA</name>